<dbReference type="OMA" id="AFFLENC"/>
<dbReference type="GeneID" id="25255134"/>
<protein>
    <submittedName>
        <fullName evidence="2">Uncharacterized protein</fullName>
    </submittedName>
</protein>
<keyword evidence="3" id="KW-1185">Reference proteome</keyword>
<evidence type="ECO:0000256" key="1">
    <source>
        <dbReference type="SAM" id="MobiDB-lite"/>
    </source>
</evidence>
<accession>U6KRS2</accession>
<organism evidence="2 3">
    <name type="scientific">Eimeria tenella</name>
    <name type="common">Coccidian parasite</name>
    <dbReference type="NCBI Taxonomy" id="5802"/>
    <lineage>
        <taxon>Eukaryota</taxon>
        <taxon>Sar</taxon>
        <taxon>Alveolata</taxon>
        <taxon>Apicomplexa</taxon>
        <taxon>Conoidasida</taxon>
        <taxon>Coccidia</taxon>
        <taxon>Eucoccidiorida</taxon>
        <taxon>Eimeriorina</taxon>
        <taxon>Eimeriidae</taxon>
        <taxon>Eimeria</taxon>
    </lineage>
</organism>
<reference evidence="2" key="2">
    <citation type="submission" date="2013-10" db="EMBL/GenBank/DDBJ databases">
        <authorList>
            <person name="Aslett M."/>
        </authorList>
    </citation>
    <scope>NUCLEOTIDE SEQUENCE [LARGE SCALE GENOMIC DNA]</scope>
    <source>
        <strain evidence="2">Houghton</strain>
    </source>
</reference>
<dbReference type="InterPro" id="IPR011047">
    <property type="entry name" value="Quinoprotein_ADH-like_sf"/>
</dbReference>
<dbReference type="EMBL" id="HG673812">
    <property type="protein sequence ID" value="CDJ38133.1"/>
    <property type="molecule type" value="Genomic_DNA"/>
</dbReference>
<reference evidence="2" key="1">
    <citation type="submission" date="2013-10" db="EMBL/GenBank/DDBJ databases">
        <title>Genomic analysis of the causative agents of coccidiosis in chickens.</title>
        <authorList>
            <person name="Reid A.J."/>
            <person name="Blake D."/>
            <person name="Billington K."/>
            <person name="Browne H."/>
            <person name="Dunn M."/>
            <person name="Hung S."/>
            <person name="Kawahara F."/>
            <person name="Miranda-Saavedra D."/>
            <person name="Mourier T."/>
            <person name="Nagra H."/>
            <person name="Otto T.D."/>
            <person name="Rawlings N."/>
            <person name="Sanchez A."/>
            <person name="Sanders M."/>
            <person name="Subramaniam C."/>
            <person name="Tay Y."/>
            <person name="Dear P."/>
            <person name="Doerig C."/>
            <person name="Gruber A."/>
            <person name="Parkinson J."/>
            <person name="Shirley M."/>
            <person name="Wan K.L."/>
            <person name="Berriman M."/>
            <person name="Tomley F."/>
            <person name="Pain A."/>
        </authorList>
    </citation>
    <scope>NUCLEOTIDE SEQUENCE [LARGE SCALE GENOMIC DNA]</scope>
    <source>
        <strain evidence="2">Houghton</strain>
    </source>
</reference>
<dbReference type="OrthoDB" id="346742at2759"/>
<evidence type="ECO:0000313" key="2">
    <source>
        <dbReference type="EMBL" id="CDJ38133.1"/>
    </source>
</evidence>
<gene>
    <name evidence="2" type="ORF">ETH_00030275</name>
</gene>
<evidence type="ECO:0000313" key="3">
    <source>
        <dbReference type="Proteomes" id="UP000030747"/>
    </source>
</evidence>
<feature type="region of interest" description="Disordered" evidence="1">
    <location>
        <begin position="220"/>
        <end position="241"/>
    </location>
</feature>
<dbReference type="Proteomes" id="UP000030747">
    <property type="component" value="Unassembled WGS sequence"/>
</dbReference>
<sequence>MRHLCDENSTRSSPAGGSLEGCVPTETIFKGLGCVRRFSPFMDLPVYARPQLIGVFIDEEEAAEAAFAAASPVSSAAATAAALARAVLGRILQHWVPREWGDPRSRRKSMLPGSGGIVVCSSRLLLRCSVLTGVCSSIKPLPAAACCCCFASRTSKGPLLVVGCVDGNLRVYSGKTLQLLVTLDSTAAAVSTATGGGAVAGSSRQRTLHNGCSARSVAETRELESREATRPALGKAPAGTPQEGVEIQLQQTPTCVLLVGNNAVLAGLGGGLTVAFFLENCRRAAVYQPPASILNFLQEQEQQKQHQFSLHSADVAALQQLQLDYCRELAARKWRGGTDMPQLQRSKDSDSSSGIRCLLHECQTQLPVCCLYAAAAERLVVVAVHPEAWKSTQLDSNNHSRNSGNSSTLQRRWRSSAQAAYLRAPPPVVAAAAENWSTCCSDNSVAGGLASVRVTGGTASVPTATKTSDAAPSFPLLVYQQQTGTCVGALWGASSRTLAVALGNLPVQSKKLQRQQEYMCYLAVTTTHVIFWQQQWRTCSGRKLQQRPYPQRPSSALPQEHQNNGVPSLSSSGADEVRMTAMAAAVDQLEQQQRLHEKRRGDAIVCPSFLCGSKTLMCQLATAAAAVSELAAATRQTESPKHASAGGFQISAGEALQAAEGGCVGDMWLSLSSIFCLPDILMEPLQKQQQRQQHQQDYAYTLADAVVDWGSRLIVLLPSSSSRCCLLSWSLEEDGFMLLPLRWVQVNTRDTLASPPLVIPDFSAVIAAAFAEDLLMLIYVQVAATDRSLQKPILHRLWYSRGLLATSAADGFVRLLFRPDLSTQQREETTVQDHG</sequence>
<dbReference type="VEuPathDB" id="ToxoDB:ETH_00030275"/>
<dbReference type="SUPFAM" id="SSF50998">
    <property type="entry name" value="Quinoprotein alcohol dehydrogenase-like"/>
    <property type="match status" value="1"/>
</dbReference>
<proteinExistence type="predicted"/>
<dbReference type="RefSeq" id="XP_013228971.1">
    <property type="nucleotide sequence ID" value="XM_013373517.1"/>
</dbReference>
<name>U6KRS2_EIMTE</name>
<feature type="compositionally biased region" description="Polar residues" evidence="1">
    <location>
        <begin position="552"/>
        <end position="572"/>
    </location>
</feature>
<feature type="region of interest" description="Disordered" evidence="1">
    <location>
        <begin position="544"/>
        <end position="572"/>
    </location>
</feature>
<dbReference type="AlphaFoldDB" id="U6KRS2"/>
<feature type="compositionally biased region" description="Basic and acidic residues" evidence="1">
    <location>
        <begin position="220"/>
        <end position="229"/>
    </location>
</feature>
<dbReference type="VEuPathDB" id="ToxoDB:ETH2_0613100"/>